<name>A0A1G6RXP9_9PSEU</name>
<dbReference type="EMBL" id="FMZZ01000007">
    <property type="protein sequence ID" value="SDD08737.1"/>
    <property type="molecule type" value="Genomic_DNA"/>
</dbReference>
<feature type="domain" description="HTH tetR-type" evidence="3">
    <location>
        <begin position="13"/>
        <end position="73"/>
    </location>
</feature>
<accession>A0A1G6RXP9</accession>
<dbReference type="GO" id="GO:0003700">
    <property type="term" value="F:DNA-binding transcription factor activity"/>
    <property type="evidence" value="ECO:0007669"/>
    <property type="project" value="TreeGrafter"/>
</dbReference>
<dbReference type="InterPro" id="IPR009057">
    <property type="entry name" value="Homeodomain-like_sf"/>
</dbReference>
<dbReference type="Pfam" id="PF17920">
    <property type="entry name" value="TetR_C_16"/>
    <property type="match status" value="1"/>
</dbReference>
<dbReference type="Pfam" id="PF00440">
    <property type="entry name" value="TetR_N"/>
    <property type="match status" value="1"/>
</dbReference>
<dbReference type="OrthoDB" id="3210235at2"/>
<dbReference type="STRING" id="1271860.SAMN05216174_10758"/>
<dbReference type="InterPro" id="IPR023772">
    <property type="entry name" value="DNA-bd_HTH_TetR-type_CS"/>
</dbReference>
<protein>
    <submittedName>
        <fullName evidence="4">DNA-binding transcriptional regulator, AcrR family</fullName>
    </submittedName>
</protein>
<keyword evidence="5" id="KW-1185">Reference proteome</keyword>
<dbReference type="PROSITE" id="PS50977">
    <property type="entry name" value="HTH_TETR_2"/>
    <property type="match status" value="1"/>
</dbReference>
<dbReference type="SUPFAM" id="SSF46689">
    <property type="entry name" value="Homeodomain-like"/>
    <property type="match status" value="1"/>
</dbReference>
<evidence type="ECO:0000259" key="3">
    <source>
        <dbReference type="PROSITE" id="PS50977"/>
    </source>
</evidence>
<evidence type="ECO:0000256" key="2">
    <source>
        <dbReference type="PROSITE-ProRule" id="PRU00335"/>
    </source>
</evidence>
<feature type="DNA-binding region" description="H-T-H motif" evidence="2">
    <location>
        <begin position="36"/>
        <end position="55"/>
    </location>
</feature>
<dbReference type="InterPro" id="IPR041678">
    <property type="entry name" value="TetR_C_16"/>
</dbReference>
<evidence type="ECO:0000256" key="1">
    <source>
        <dbReference type="ARBA" id="ARBA00023125"/>
    </source>
</evidence>
<dbReference type="PANTHER" id="PTHR30055">
    <property type="entry name" value="HTH-TYPE TRANSCRIPTIONAL REGULATOR RUTR"/>
    <property type="match status" value="1"/>
</dbReference>
<dbReference type="SUPFAM" id="SSF48498">
    <property type="entry name" value="Tetracyclin repressor-like, C-terminal domain"/>
    <property type="match status" value="1"/>
</dbReference>
<dbReference type="Proteomes" id="UP000199501">
    <property type="component" value="Unassembled WGS sequence"/>
</dbReference>
<evidence type="ECO:0000313" key="4">
    <source>
        <dbReference type="EMBL" id="SDD08737.1"/>
    </source>
</evidence>
<sequence length="198" mass="20727">MSENGTTRKRDAAATKEALLAAATELFTTRGFDRTSVRDIAALAEVNQALVFRYFGSKEALLGAVVTAPGRALLAETPPGRLLATLVRETLAQEPGGASGNLLLLALSGPQDGGAAEVLEREVAEPLRAALTARTARPDAELRAELVCAWLLGLALTRHLRTDGQLAKADPETASTLVLDVVTTLLGAESESPTATDR</sequence>
<dbReference type="PANTHER" id="PTHR30055:SF235">
    <property type="entry name" value="TRANSCRIPTIONAL REGULATORY PROTEIN"/>
    <property type="match status" value="1"/>
</dbReference>
<dbReference type="InterPro" id="IPR036271">
    <property type="entry name" value="Tet_transcr_reg_TetR-rel_C_sf"/>
</dbReference>
<evidence type="ECO:0000313" key="5">
    <source>
        <dbReference type="Proteomes" id="UP000199501"/>
    </source>
</evidence>
<dbReference type="PROSITE" id="PS01081">
    <property type="entry name" value="HTH_TETR_1"/>
    <property type="match status" value="1"/>
</dbReference>
<dbReference type="InterPro" id="IPR001647">
    <property type="entry name" value="HTH_TetR"/>
</dbReference>
<keyword evidence="1 2" id="KW-0238">DNA-binding</keyword>
<dbReference type="InterPro" id="IPR050109">
    <property type="entry name" value="HTH-type_TetR-like_transc_reg"/>
</dbReference>
<dbReference type="GO" id="GO:0000976">
    <property type="term" value="F:transcription cis-regulatory region binding"/>
    <property type="evidence" value="ECO:0007669"/>
    <property type="project" value="TreeGrafter"/>
</dbReference>
<dbReference type="PRINTS" id="PR00455">
    <property type="entry name" value="HTHTETR"/>
</dbReference>
<dbReference type="Gene3D" id="1.10.357.10">
    <property type="entry name" value="Tetracycline Repressor, domain 2"/>
    <property type="match status" value="1"/>
</dbReference>
<organism evidence="4 5">
    <name type="scientific">Actinokineospora iranica</name>
    <dbReference type="NCBI Taxonomy" id="1271860"/>
    <lineage>
        <taxon>Bacteria</taxon>
        <taxon>Bacillati</taxon>
        <taxon>Actinomycetota</taxon>
        <taxon>Actinomycetes</taxon>
        <taxon>Pseudonocardiales</taxon>
        <taxon>Pseudonocardiaceae</taxon>
        <taxon>Actinokineospora</taxon>
    </lineage>
</organism>
<dbReference type="AlphaFoldDB" id="A0A1G6RXP9"/>
<reference evidence="5" key="1">
    <citation type="submission" date="2016-10" db="EMBL/GenBank/DDBJ databases">
        <authorList>
            <person name="Varghese N."/>
            <person name="Submissions S."/>
        </authorList>
    </citation>
    <scope>NUCLEOTIDE SEQUENCE [LARGE SCALE GENOMIC DNA]</scope>
    <source>
        <strain evidence="5">IBRC-M 10403</strain>
    </source>
</reference>
<gene>
    <name evidence="4" type="ORF">SAMN05216174_10758</name>
</gene>
<proteinExistence type="predicted"/>
<dbReference type="RefSeq" id="WP_091451053.1">
    <property type="nucleotide sequence ID" value="NZ_FMZZ01000007.1"/>
</dbReference>